<organism evidence="1">
    <name type="scientific">Thermomicrobium roseum</name>
    <dbReference type="NCBI Taxonomy" id="500"/>
    <lineage>
        <taxon>Bacteria</taxon>
        <taxon>Pseudomonadati</taxon>
        <taxon>Thermomicrobiota</taxon>
        <taxon>Thermomicrobia</taxon>
        <taxon>Thermomicrobiales</taxon>
        <taxon>Thermomicrobiaceae</taxon>
        <taxon>Thermomicrobium</taxon>
    </lineage>
</organism>
<dbReference type="EMBL" id="DRWX01000184">
    <property type="protein sequence ID" value="HHM96328.1"/>
    <property type="molecule type" value="Genomic_DNA"/>
</dbReference>
<keyword evidence="1" id="KW-0808">Transferase</keyword>
<reference evidence="1" key="1">
    <citation type="journal article" date="2020" name="mSystems">
        <title>Genome- and Community-Level Interaction Insights into Carbon Utilization and Element Cycling Functions of Hydrothermarchaeota in Hydrothermal Sediment.</title>
        <authorList>
            <person name="Zhou Z."/>
            <person name="Liu Y."/>
            <person name="Xu W."/>
            <person name="Pan J."/>
            <person name="Luo Z.H."/>
            <person name="Li M."/>
        </authorList>
    </citation>
    <scope>NUCLEOTIDE SEQUENCE [LARGE SCALE GENOMIC DNA]</scope>
    <source>
        <strain evidence="1">SpSt-1065</strain>
    </source>
</reference>
<evidence type="ECO:0000313" key="1">
    <source>
        <dbReference type="EMBL" id="HHM96328.1"/>
    </source>
</evidence>
<dbReference type="AlphaFoldDB" id="A0A7C5RSU9"/>
<comment type="caution">
    <text evidence="1">The sequence shown here is derived from an EMBL/GenBank/DDBJ whole genome shotgun (WGS) entry which is preliminary data.</text>
</comment>
<sequence>MPVRPLHSSVLRWPSRAEVLETVTAWAQRLSLPGLVAVGVFGFYAPGDAGVGSDPDIVVILEMSELPFERRMGLLPLEGLPVPAEALVYTRAEREQRDKRSLRLAETLRREMVWVQGSS</sequence>
<proteinExistence type="predicted"/>
<dbReference type="CDD" id="cd05403">
    <property type="entry name" value="NT_KNTase_like"/>
    <property type="match status" value="1"/>
</dbReference>
<name>A0A7C5RSU9_THERO</name>
<gene>
    <name evidence="1" type="ORF">ENM21_03845</name>
</gene>
<dbReference type="InterPro" id="IPR043519">
    <property type="entry name" value="NT_sf"/>
</dbReference>
<protein>
    <submittedName>
        <fullName evidence="1">Nucleotidyltransferase domain-containing protein</fullName>
    </submittedName>
</protein>
<accession>A0A7C5RSU9</accession>
<dbReference type="Gene3D" id="3.30.460.10">
    <property type="entry name" value="Beta Polymerase, domain 2"/>
    <property type="match status" value="1"/>
</dbReference>
<dbReference type="GO" id="GO:0016740">
    <property type="term" value="F:transferase activity"/>
    <property type="evidence" value="ECO:0007669"/>
    <property type="project" value="UniProtKB-KW"/>
</dbReference>
<dbReference type="SUPFAM" id="SSF81301">
    <property type="entry name" value="Nucleotidyltransferase"/>
    <property type="match status" value="1"/>
</dbReference>